<accession>A0A645BPJ0</accession>
<comment type="caution">
    <text evidence="2">The sequence shown here is derived from an EMBL/GenBank/DDBJ whole genome shotgun (WGS) entry which is preliminary data.</text>
</comment>
<reference evidence="2" key="1">
    <citation type="submission" date="2019-08" db="EMBL/GenBank/DDBJ databases">
        <authorList>
            <person name="Kucharzyk K."/>
            <person name="Murdoch R.W."/>
            <person name="Higgins S."/>
            <person name="Loffler F."/>
        </authorList>
    </citation>
    <scope>NUCLEOTIDE SEQUENCE</scope>
</reference>
<dbReference type="EMBL" id="VSSQ01021638">
    <property type="protein sequence ID" value="MPM67349.1"/>
    <property type="molecule type" value="Genomic_DNA"/>
</dbReference>
<dbReference type="GO" id="GO:0005975">
    <property type="term" value="P:carbohydrate metabolic process"/>
    <property type="evidence" value="ECO:0007669"/>
    <property type="project" value="InterPro"/>
</dbReference>
<feature type="domain" description="Alpha-L-rhamnosidase C-terminal" evidence="1">
    <location>
        <begin position="229"/>
        <end position="286"/>
    </location>
</feature>
<dbReference type="PANTHER" id="PTHR34987:SF2">
    <property type="entry name" value="B, PUTATIVE (AFU_ORTHOLOGUE AFUA_7G05040)-RELATED"/>
    <property type="match status" value="1"/>
</dbReference>
<dbReference type="Gene3D" id="1.50.10.10">
    <property type="match status" value="1"/>
</dbReference>
<dbReference type="InterPro" id="IPR012341">
    <property type="entry name" value="6hp_glycosidase-like_sf"/>
</dbReference>
<dbReference type="InterPro" id="IPR035398">
    <property type="entry name" value="Bac_rhamnosid_C"/>
</dbReference>
<sequence length="323" mass="37176">MLHDYALWQEFDSIRPLLPMAEKNLEFFAAHHTPEGLVAFPGWNNWTKWPGGDAIGWNFLDWHDSWFRGVPPGDCALNCLYLLALEKSAELEEMNQRPEAAARYRKRAETLAVTIRARYETPTGALADDEAKQYCSEHPQILSVLSAHLPDYPLDIPDATPAGICFSNYYLEAAYQLRDAKLFYRRLARWFVFNDQGLKTLPEEFTHPRSDCHAWSSHILYHYFASILGIRPRRAGSREWNLAPLFGDLEFAEGTMRHSRGPITVGWKKTAGYYELKYEFPDDAKIFVQNRPLPSSQGTLRFVHDAETKRWDLTSGYPGSVVR</sequence>
<evidence type="ECO:0000313" key="2">
    <source>
        <dbReference type="EMBL" id="MPM67349.1"/>
    </source>
</evidence>
<protein>
    <recommendedName>
        <fullName evidence="1">Alpha-L-rhamnosidase C-terminal domain-containing protein</fullName>
    </recommendedName>
</protein>
<dbReference type="AlphaFoldDB" id="A0A645BPJ0"/>
<dbReference type="Pfam" id="PF17390">
    <property type="entry name" value="Bac_rhamnosid_C"/>
    <property type="match status" value="1"/>
</dbReference>
<gene>
    <name evidence="2" type="ORF">SDC9_114271</name>
</gene>
<dbReference type="InterPro" id="IPR008928">
    <property type="entry name" value="6-hairpin_glycosidase_sf"/>
</dbReference>
<dbReference type="Gene3D" id="2.60.420.10">
    <property type="entry name" value="Maltose phosphorylase, domain 3"/>
    <property type="match status" value="1"/>
</dbReference>
<evidence type="ECO:0000259" key="1">
    <source>
        <dbReference type="Pfam" id="PF17390"/>
    </source>
</evidence>
<proteinExistence type="predicted"/>
<dbReference type="SUPFAM" id="SSF48208">
    <property type="entry name" value="Six-hairpin glycosidases"/>
    <property type="match status" value="1"/>
</dbReference>
<organism evidence="2">
    <name type="scientific">bioreactor metagenome</name>
    <dbReference type="NCBI Taxonomy" id="1076179"/>
    <lineage>
        <taxon>unclassified sequences</taxon>
        <taxon>metagenomes</taxon>
        <taxon>ecological metagenomes</taxon>
    </lineage>
</organism>
<name>A0A645BPJ0_9ZZZZ</name>
<dbReference type="PANTHER" id="PTHR34987">
    <property type="entry name" value="C, PUTATIVE (AFU_ORTHOLOGUE AFUA_3G02880)-RELATED"/>
    <property type="match status" value="1"/>
</dbReference>